<dbReference type="Pfam" id="PF13411">
    <property type="entry name" value="MerR_1"/>
    <property type="match status" value="1"/>
</dbReference>
<reference evidence="5" key="2">
    <citation type="submission" date="2017-05" db="EMBL/GenBank/DDBJ databases">
        <authorList>
            <consortium name="The Broad Institute Genomics Platform"/>
            <consortium name="The Broad Institute Genomic Center for Infectious Diseases"/>
            <person name="Earl A."/>
            <person name="Manson A."/>
            <person name="Schwartman J."/>
            <person name="Gilmore M."/>
            <person name="Abouelleil A."/>
            <person name="Cao P."/>
            <person name="Chapman S."/>
            <person name="Cusick C."/>
            <person name="Shea T."/>
            <person name="Young S."/>
            <person name="Neafsey D."/>
            <person name="Nusbaum C."/>
            <person name="Birren B."/>
        </authorList>
    </citation>
    <scope>NUCLEOTIDE SEQUENCE</scope>
    <source>
        <strain evidence="5">9E7_DIV0242</strain>
    </source>
</reference>
<feature type="domain" description="HTH merR-type" evidence="3">
    <location>
        <begin position="3"/>
        <end position="71"/>
    </location>
</feature>
<evidence type="ECO:0000259" key="3">
    <source>
        <dbReference type="PROSITE" id="PS50937"/>
    </source>
</evidence>
<reference evidence="5" key="3">
    <citation type="submission" date="2024-03" db="EMBL/GenBank/DDBJ databases">
        <title>The Genome Sequence of Enterococcus sp. DIV0242b.</title>
        <authorList>
            <consortium name="The Broad Institute Genomics Platform"/>
            <consortium name="The Broad Institute Microbial Omics Core"/>
            <consortium name="The Broad Institute Genomic Center for Infectious Diseases"/>
            <person name="Earl A."/>
            <person name="Manson A."/>
            <person name="Gilmore M."/>
            <person name="Schwartman J."/>
            <person name="Shea T."/>
            <person name="Abouelleil A."/>
            <person name="Cao P."/>
            <person name="Chapman S."/>
            <person name="Cusick C."/>
            <person name="Young S."/>
            <person name="Neafsey D."/>
            <person name="Nusbaum C."/>
            <person name="Birren B."/>
        </authorList>
    </citation>
    <scope>NUCLEOTIDE SEQUENCE</scope>
    <source>
        <strain evidence="5">9E7_DIV0242</strain>
    </source>
</reference>
<evidence type="ECO:0000313" key="4">
    <source>
        <dbReference type="EMBL" id="OTP18867.1"/>
    </source>
</evidence>
<dbReference type="PANTHER" id="PTHR30204:SF82">
    <property type="entry name" value="TRANSCRIPTIONAL REGULATOR, MERR FAMILY"/>
    <property type="match status" value="1"/>
</dbReference>
<gene>
    <name evidence="5" type="ORF">A5888_000649</name>
    <name evidence="4" type="ORF">A5888_000681</name>
</gene>
<accession>A0A242KCT0</accession>
<keyword evidence="2" id="KW-0175">Coiled coil</keyword>
<dbReference type="InterPro" id="IPR000551">
    <property type="entry name" value="MerR-type_HTH_dom"/>
</dbReference>
<dbReference type="OrthoDB" id="9811174at2"/>
<evidence type="ECO:0000313" key="6">
    <source>
        <dbReference type="Proteomes" id="UP000195141"/>
    </source>
</evidence>
<evidence type="ECO:0000256" key="1">
    <source>
        <dbReference type="ARBA" id="ARBA00023125"/>
    </source>
</evidence>
<sequence>MKTYSIRELSELFALPASTLRYYEEVGLLTDIKRDGKHRVYEECHFHRLKALCCFKETGMSIAQLQTFFSYEKDTNKNEEMVELLAEHTEKVSAQIENLQKNMQHVQRKLAFYQDICQAKQAQQPLPEWDEYRDKVFPRI</sequence>
<keyword evidence="6" id="KW-1185">Reference proteome</keyword>
<dbReference type="Proteomes" id="UP000195141">
    <property type="component" value="Chromosome"/>
</dbReference>
<evidence type="ECO:0000256" key="2">
    <source>
        <dbReference type="SAM" id="Coils"/>
    </source>
</evidence>
<dbReference type="SMART" id="SM00422">
    <property type="entry name" value="HTH_MERR"/>
    <property type="match status" value="1"/>
</dbReference>
<dbReference type="Gene3D" id="1.10.1660.10">
    <property type="match status" value="1"/>
</dbReference>
<dbReference type="InterPro" id="IPR047057">
    <property type="entry name" value="MerR_fam"/>
</dbReference>
<dbReference type="PANTHER" id="PTHR30204">
    <property type="entry name" value="REDOX-CYCLING DRUG-SENSING TRANSCRIPTIONAL ACTIVATOR SOXR"/>
    <property type="match status" value="1"/>
</dbReference>
<evidence type="ECO:0000313" key="5">
    <source>
        <dbReference type="EMBL" id="WYJ88930.1"/>
    </source>
</evidence>
<dbReference type="GO" id="GO:0003700">
    <property type="term" value="F:DNA-binding transcription factor activity"/>
    <property type="evidence" value="ECO:0007669"/>
    <property type="project" value="InterPro"/>
</dbReference>
<dbReference type="GO" id="GO:0003677">
    <property type="term" value="F:DNA binding"/>
    <property type="evidence" value="ECO:0007669"/>
    <property type="project" value="UniProtKB-KW"/>
</dbReference>
<dbReference type="RefSeq" id="WP_086347802.1">
    <property type="nucleotide sequence ID" value="NZ_CP147247.1"/>
</dbReference>
<proteinExistence type="predicted"/>
<dbReference type="AlphaFoldDB" id="A0A242KCT0"/>
<dbReference type="EMBL" id="NGMM01000001">
    <property type="protein sequence ID" value="OTP18867.1"/>
    <property type="molecule type" value="Genomic_DNA"/>
</dbReference>
<reference evidence="4" key="1">
    <citation type="submission" date="2017-05" db="EMBL/GenBank/DDBJ databases">
        <title>The Genome Sequence of Enterococcus sp. 9E7_DIV0242.</title>
        <authorList>
            <consortium name="The Broad Institute Genomics Platform"/>
            <consortium name="The Broad Institute Genomic Center for Infectious Diseases"/>
            <person name="Earl A."/>
            <person name="Manson A."/>
            <person name="Schwartman J."/>
            <person name="Gilmore M."/>
            <person name="Abouelleil A."/>
            <person name="Cao P."/>
            <person name="Chapman S."/>
            <person name="Cusick C."/>
            <person name="Shea T."/>
            <person name="Young S."/>
            <person name="Neafsey D."/>
            <person name="Nusbaum C."/>
            <person name="Birren B."/>
        </authorList>
    </citation>
    <scope>NUCLEOTIDE SEQUENCE [LARGE SCALE GENOMIC DNA]</scope>
    <source>
        <strain evidence="4">9E7_DIV0242</strain>
    </source>
</reference>
<organism evidence="4">
    <name type="scientific">Candidatus Enterococcus clewellii</name>
    <dbReference type="NCBI Taxonomy" id="1834193"/>
    <lineage>
        <taxon>Bacteria</taxon>
        <taxon>Bacillati</taxon>
        <taxon>Bacillota</taxon>
        <taxon>Bacilli</taxon>
        <taxon>Lactobacillales</taxon>
        <taxon>Enterococcaceae</taxon>
        <taxon>Enterococcus</taxon>
    </lineage>
</organism>
<dbReference type="SUPFAM" id="SSF46955">
    <property type="entry name" value="Putative DNA-binding domain"/>
    <property type="match status" value="1"/>
</dbReference>
<feature type="coiled-coil region" evidence="2">
    <location>
        <begin position="82"/>
        <end position="116"/>
    </location>
</feature>
<dbReference type="CDD" id="cd01109">
    <property type="entry name" value="HTH_YyaN"/>
    <property type="match status" value="1"/>
</dbReference>
<dbReference type="InterPro" id="IPR009061">
    <property type="entry name" value="DNA-bd_dom_put_sf"/>
</dbReference>
<name>A0A242KCT0_9ENTE</name>
<protein>
    <recommendedName>
        <fullName evidence="3">HTH merR-type domain-containing protein</fullName>
    </recommendedName>
</protein>
<keyword evidence="1" id="KW-0238">DNA-binding</keyword>
<dbReference type="PROSITE" id="PS50937">
    <property type="entry name" value="HTH_MERR_2"/>
    <property type="match status" value="1"/>
</dbReference>
<dbReference type="EMBL" id="CP147247">
    <property type="protein sequence ID" value="WYJ88930.1"/>
    <property type="molecule type" value="Genomic_DNA"/>
</dbReference>